<evidence type="ECO:0000313" key="3">
    <source>
        <dbReference type="EMBL" id="MBT0652375.1"/>
    </source>
</evidence>
<keyword evidence="1" id="KW-1133">Transmembrane helix</keyword>
<keyword evidence="4" id="KW-1185">Reference proteome</keyword>
<keyword evidence="1" id="KW-0472">Membrane</keyword>
<dbReference type="RefSeq" id="WP_214174323.1">
    <property type="nucleotide sequence ID" value="NZ_JAHCVK010000001.1"/>
</dbReference>
<keyword evidence="2" id="KW-0732">Signal</keyword>
<reference evidence="3 4" key="1">
    <citation type="submission" date="2021-05" db="EMBL/GenBank/DDBJ databases">
        <title>The draft genome of Geobacter luticola JCM 17780.</title>
        <authorList>
            <person name="Xu Z."/>
            <person name="Masuda Y."/>
            <person name="Itoh H."/>
            <person name="Senoo K."/>
        </authorList>
    </citation>
    <scope>NUCLEOTIDE SEQUENCE [LARGE SCALE GENOMIC DNA]</scope>
    <source>
        <strain evidence="3 4">JCM 17780</strain>
    </source>
</reference>
<feature type="chain" id="PRO_5045639814" evidence="2">
    <location>
        <begin position="24"/>
        <end position="78"/>
    </location>
</feature>
<evidence type="ECO:0000256" key="1">
    <source>
        <dbReference type="SAM" id="Phobius"/>
    </source>
</evidence>
<organism evidence="3 4">
    <name type="scientific">Geomobilimonas luticola</name>
    <dbReference type="NCBI Taxonomy" id="1114878"/>
    <lineage>
        <taxon>Bacteria</taxon>
        <taxon>Pseudomonadati</taxon>
        <taxon>Thermodesulfobacteriota</taxon>
        <taxon>Desulfuromonadia</taxon>
        <taxon>Geobacterales</taxon>
        <taxon>Geobacteraceae</taxon>
        <taxon>Geomobilimonas</taxon>
    </lineage>
</organism>
<name>A0ABS5SAH5_9BACT</name>
<evidence type="ECO:0000313" key="4">
    <source>
        <dbReference type="Proteomes" id="UP000756860"/>
    </source>
</evidence>
<dbReference type="Proteomes" id="UP000756860">
    <property type="component" value="Unassembled WGS sequence"/>
</dbReference>
<comment type="caution">
    <text evidence="3">The sequence shown here is derived from an EMBL/GenBank/DDBJ whole genome shotgun (WGS) entry which is preliminary data.</text>
</comment>
<evidence type="ECO:0000256" key="2">
    <source>
        <dbReference type="SAM" id="SignalP"/>
    </source>
</evidence>
<dbReference type="EMBL" id="JAHCVK010000001">
    <property type="protein sequence ID" value="MBT0652375.1"/>
    <property type="molecule type" value="Genomic_DNA"/>
</dbReference>
<proteinExistence type="predicted"/>
<feature type="signal peptide" evidence="2">
    <location>
        <begin position="1"/>
        <end position="23"/>
    </location>
</feature>
<keyword evidence="1" id="KW-0812">Transmembrane</keyword>
<feature type="transmembrane region" description="Helical" evidence="1">
    <location>
        <begin position="33"/>
        <end position="62"/>
    </location>
</feature>
<sequence>MKTGTTLKSALAMVIGSTSSAFAASGAREDNSGLFVWIFLGFCALIIAAQLIPAILVTLGFAKALGKEKDMAHQTTTK</sequence>
<accession>A0ABS5SAH5</accession>
<protein>
    <submittedName>
        <fullName evidence="3">Uncharacterized protein</fullName>
    </submittedName>
</protein>
<gene>
    <name evidence="3" type="ORF">KI810_04855</name>
</gene>